<proteinExistence type="predicted"/>
<comment type="caution">
    <text evidence="4">The sequence shown here is derived from an EMBL/GenBank/DDBJ whole genome shotgun (WGS) entry which is preliminary data.</text>
</comment>
<sequence length="143" mass="16701">MKTIKSLVVLLGIFAFSQINAQEVTDYDLQNFARAYKEMLQLNNKAQKEMAQIISKEGMDLEVYHAINESKNSDYEPDVPKSEFTKYEEIQPEIEKVQNKLEQEVEKAYSKHDLSKQDYKAIAERVKQDQLLQIKLEKILSQI</sequence>
<dbReference type="InterPro" id="IPR025433">
    <property type="entry name" value="DUF4168"/>
</dbReference>
<gene>
    <name evidence="4" type="ORF">HU137_05675</name>
</gene>
<evidence type="ECO:0000256" key="2">
    <source>
        <dbReference type="SAM" id="SignalP"/>
    </source>
</evidence>
<dbReference type="AlphaFoldDB" id="A0A838ZJ23"/>
<accession>A0A838ZJ23</accession>
<keyword evidence="2" id="KW-0732">Signal</keyword>
<organism evidence="4 5">
    <name type="scientific">Moheibacter lacus</name>
    <dbReference type="NCBI Taxonomy" id="2745851"/>
    <lineage>
        <taxon>Bacteria</taxon>
        <taxon>Pseudomonadati</taxon>
        <taxon>Bacteroidota</taxon>
        <taxon>Flavobacteriia</taxon>
        <taxon>Flavobacteriales</taxon>
        <taxon>Weeksellaceae</taxon>
        <taxon>Moheibacter</taxon>
    </lineage>
</organism>
<dbReference type="Proteomes" id="UP000552241">
    <property type="component" value="Unassembled WGS sequence"/>
</dbReference>
<protein>
    <submittedName>
        <fullName evidence="4">DUF4168 domain-containing protein</fullName>
    </submittedName>
</protein>
<dbReference type="Pfam" id="PF13767">
    <property type="entry name" value="DUF4168"/>
    <property type="match status" value="1"/>
</dbReference>
<feature type="chain" id="PRO_5032916080" evidence="2">
    <location>
        <begin position="22"/>
        <end position="143"/>
    </location>
</feature>
<evidence type="ECO:0000256" key="1">
    <source>
        <dbReference type="SAM" id="Coils"/>
    </source>
</evidence>
<feature type="signal peptide" evidence="2">
    <location>
        <begin position="1"/>
        <end position="21"/>
    </location>
</feature>
<reference evidence="4 5" key="1">
    <citation type="submission" date="2020-07" db="EMBL/GenBank/DDBJ databases">
        <title>Moheibacter lacus sp. nov., a member of the family Flavobacteriaceae isolated from freshwater lake sediment.</title>
        <authorList>
            <person name="Liu Y."/>
        </authorList>
    </citation>
    <scope>NUCLEOTIDE SEQUENCE [LARGE SCALE GENOMIC DNA]</scope>
    <source>
        <strain evidence="4 5">BDHS18</strain>
    </source>
</reference>
<dbReference type="RefSeq" id="WP_182042820.1">
    <property type="nucleotide sequence ID" value="NZ_JACDZE010000001.1"/>
</dbReference>
<feature type="domain" description="DUF4168" evidence="3">
    <location>
        <begin position="26"/>
        <end position="133"/>
    </location>
</feature>
<evidence type="ECO:0000259" key="3">
    <source>
        <dbReference type="Pfam" id="PF13767"/>
    </source>
</evidence>
<keyword evidence="5" id="KW-1185">Reference proteome</keyword>
<feature type="coiled-coil region" evidence="1">
    <location>
        <begin position="29"/>
        <end position="56"/>
    </location>
</feature>
<evidence type="ECO:0000313" key="5">
    <source>
        <dbReference type="Proteomes" id="UP000552241"/>
    </source>
</evidence>
<evidence type="ECO:0000313" key="4">
    <source>
        <dbReference type="EMBL" id="MBA5629258.1"/>
    </source>
</evidence>
<keyword evidence="1" id="KW-0175">Coiled coil</keyword>
<dbReference type="EMBL" id="JACDZE010000001">
    <property type="protein sequence ID" value="MBA5629258.1"/>
    <property type="molecule type" value="Genomic_DNA"/>
</dbReference>
<name>A0A838ZJ23_9FLAO</name>